<sequence length="196" mass="21950">MKIREIIQTLFPTRTWKLAAIIAGGVLCGLGSYTLYASRAWTYLSDDPATCVNCHIMGPYYATWNHSSHSRNATCNDCHVPHENAVKKWFFKGMDGMRHASVFMMRGEPQVIQAIDESAEVIMNNCIRCHTQLNTEFVNTGRIDHEMAMAGEGKACWDCHREVPHGGTNSLSSTPNALVPYPKSVSPDWLKDMLSK</sequence>
<dbReference type="PANTHER" id="PTHR30333:SF1">
    <property type="entry name" value="CYTOCHROME C-TYPE PROTEIN NAPC"/>
    <property type="match status" value="1"/>
</dbReference>
<dbReference type="GO" id="GO:0042279">
    <property type="term" value="F:nitrite reductase (cytochrome, ammonia-forming) activity"/>
    <property type="evidence" value="ECO:0007669"/>
    <property type="project" value="UniProtKB-EC"/>
</dbReference>
<evidence type="ECO:0000259" key="12">
    <source>
        <dbReference type="Pfam" id="PF03264"/>
    </source>
</evidence>
<dbReference type="SUPFAM" id="SSF48695">
    <property type="entry name" value="Multiheme cytochromes"/>
    <property type="match status" value="1"/>
</dbReference>
<evidence type="ECO:0000256" key="6">
    <source>
        <dbReference type="ARBA" id="ARBA00022692"/>
    </source>
</evidence>
<evidence type="ECO:0000256" key="9">
    <source>
        <dbReference type="ARBA" id="ARBA00022989"/>
    </source>
</evidence>
<evidence type="ECO:0000313" key="13">
    <source>
        <dbReference type="EMBL" id="CUN32375.1"/>
    </source>
</evidence>
<dbReference type="GO" id="GO:0009055">
    <property type="term" value="F:electron transfer activity"/>
    <property type="evidence" value="ECO:0007669"/>
    <property type="project" value="TreeGrafter"/>
</dbReference>
<dbReference type="InterPro" id="IPR038266">
    <property type="entry name" value="NapC/NirT_cytc_sf"/>
</dbReference>
<keyword evidence="9" id="KW-1133">Transmembrane helix</keyword>
<dbReference type="Gene3D" id="1.10.3820.10">
    <property type="entry name" value="Di-heme elbow motif domain"/>
    <property type="match status" value="1"/>
</dbReference>
<dbReference type="InterPro" id="IPR051174">
    <property type="entry name" value="Cytochrome_c-type_ET"/>
</dbReference>
<evidence type="ECO:0000256" key="7">
    <source>
        <dbReference type="ARBA" id="ARBA00022723"/>
    </source>
</evidence>
<keyword evidence="7" id="KW-0479">Metal-binding</keyword>
<dbReference type="Proteomes" id="UP000095591">
    <property type="component" value="Unassembled WGS sequence"/>
</dbReference>
<keyword evidence="14" id="KW-0560">Oxidoreductase</keyword>
<evidence type="ECO:0000256" key="4">
    <source>
        <dbReference type="ARBA" id="ARBA00022475"/>
    </source>
</evidence>
<protein>
    <submittedName>
        <fullName evidence="14">Cytochrome c nitrite reductase small subunit</fullName>
        <ecNumber evidence="14">1.7.2.2</ecNumber>
    </submittedName>
    <submittedName>
        <fullName evidence="13">Cytochrome c-type protein NrfH</fullName>
    </submittedName>
</protein>
<evidence type="ECO:0000256" key="1">
    <source>
        <dbReference type="ARBA" id="ARBA00004236"/>
    </source>
</evidence>
<dbReference type="EMBL" id="QSJN01000016">
    <property type="protein sequence ID" value="RHD71574.1"/>
    <property type="molecule type" value="Genomic_DNA"/>
</dbReference>
<dbReference type="EMBL" id="WKNE01000015">
    <property type="protein sequence ID" value="MRZ56316.1"/>
    <property type="molecule type" value="Genomic_DNA"/>
</dbReference>
<keyword evidence="3" id="KW-0813">Transport</keyword>
<dbReference type="GO" id="GO:0009061">
    <property type="term" value="P:anaerobic respiration"/>
    <property type="evidence" value="ECO:0007669"/>
    <property type="project" value="TreeGrafter"/>
</dbReference>
<keyword evidence="6" id="KW-0812">Transmembrane</keyword>
<keyword evidence="11" id="KW-0472">Membrane</keyword>
<dbReference type="AlphaFoldDB" id="A0A173W1Z1"/>
<dbReference type="InterPro" id="IPR017571">
    <property type="entry name" value="NrfH"/>
</dbReference>
<dbReference type="Proteomes" id="UP000432516">
    <property type="component" value="Unassembled WGS sequence"/>
</dbReference>
<comment type="subcellular location">
    <subcellularLocation>
        <location evidence="1">Cell membrane</location>
    </subcellularLocation>
</comment>
<dbReference type="InterPro" id="IPR005126">
    <property type="entry name" value="NapC/NirT_cyt_c_N"/>
</dbReference>
<keyword evidence="10" id="KW-0408">Iron</keyword>
<dbReference type="PANTHER" id="PTHR30333">
    <property type="entry name" value="CYTOCHROME C-TYPE PROTEIN"/>
    <property type="match status" value="1"/>
</dbReference>
<dbReference type="EMBL" id="CYXP01000012">
    <property type="protein sequence ID" value="CUN32375.1"/>
    <property type="molecule type" value="Genomic_DNA"/>
</dbReference>
<reference evidence="15 17" key="2">
    <citation type="submission" date="2018-08" db="EMBL/GenBank/DDBJ databases">
        <title>A genome reference for cultivated species of the human gut microbiota.</title>
        <authorList>
            <person name="Zou Y."/>
            <person name="Xue W."/>
            <person name="Luo G."/>
        </authorList>
    </citation>
    <scope>NUCLEOTIDE SEQUENCE [LARGE SCALE GENOMIC DNA]</scope>
    <source>
        <strain evidence="15 17">AM30-4</strain>
    </source>
</reference>
<evidence type="ECO:0000313" key="15">
    <source>
        <dbReference type="EMBL" id="RHD71574.1"/>
    </source>
</evidence>
<reference evidence="14 18" key="3">
    <citation type="journal article" date="2019" name="Nat. Med.">
        <title>A library of human gut bacterial isolates paired with longitudinal multiomics data enables mechanistic microbiome research.</title>
        <authorList>
            <person name="Poyet M."/>
            <person name="Groussin M."/>
            <person name="Gibbons S.M."/>
            <person name="Avila-Pacheco J."/>
            <person name="Jiang X."/>
            <person name="Kearney S.M."/>
            <person name="Perrotta A.R."/>
            <person name="Berdy B."/>
            <person name="Zhao S."/>
            <person name="Lieberman T.D."/>
            <person name="Swanson P.K."/>
            <person name="Smith M."/>
            <person name="Roesemann S."/>
            <person name="Alexander J.E."/>
            <person name="Rich S.A."/>
            <person name="Livny J."/>
            <person name="Vlamakis H."/>
            <person name="Clish C."/>
            <person name="Bullock K."/>
            <person name="Deik A."/>
            <person name="Scott J."/>
            <person name="Pierce K.A."/>
            <person name="Xavier R.J."/>
            <person name="Alm E.J."/>
        </authorList>
    </citation>
    <scope>NUCLEOTIDE SEQUENCE [LARGE SCALE GENOMIC DNA]</scope>
    <source>
        <strain evidence="14 18">BIOML-A2</strain>
    </source>
</reference>
<evidence type="ECO:0000256" key="2">
    <source>
        <dbReference type="ARBA" id="ARBA00007395"/>
    </source>
</evidence>
<evidence type="ECO:0000256" key="10">
    <source>
        <dbReference type="ARBA" id="ARBA00023004"/>
    </source>
</evidence>
<dbReference type="GO" id="GO:0005886">
    <property type="term" value="C:plasma membrane"/>
    <property type="evidence" value="ECO:0007669"/>
    <property type="project" value="UniProtKB-SubCell"/>
</dbReference>
<keyword evidence="5" id="KW-0349">Heme</keyword>
<dbReference type="NCBIfam" id="TIGR03153">
    <property type="entry name" value="cytochr_NrfH"/>
    <property type="match status" value="1"/>
</dbReference>
<accession>A0A173W1Z1</accession>
<name>A0A173W1Z1_PARDI</name>
<evidence type="ECO:0000256" key="11">
    <source>
        <dbReference type="ARBA" id="ARBA00023136"/>
    </source>
</evidence>
<dbReference type="Pfam" id="PF03264">
    <property type="entry name" value="Cytochrom_NNT"/>
    <property type="match status" value="1"/>
</dbReference>
<organism evidence="13 16">
    <name type="scientific">Parabacteroides distasonis</name>
    <dbReference type="NCBI Taxonomy" id="823"/>
    <lineage>
        <taxon>Bacteria</taxon>
        <taxon>Pseudomonadati</taxon>
        <taxon>Bacteroidota</taxon>
        <taxon>Bacteroidia</taxon>
        <taxon>Bacteroidales</taxon>
        <taxon>Tannerellaceae</taxon>
        <taxon>Parabacteroides</taxon>
    </lineage>
</organism>
<dbReference type="EC" id="1.7.2.2" evidence="14"/>
<keyword evidence="4" id="KW-1003">Cell membrane</keyword>
<evidence type="ECO:0000313" key="18">
    <source>
        <dbReference type="Proteomes" id="UP000432516"/>
    </source>
</evidence>
<evidence type="ECO:0000256" key="5">
    <source>
        <dbReference type="ARBA" id="ARBA00022617"/>
    </source>
</evidence>
<dbReference type="GO" id="GO:0022900">
    <property type="term" value="P:electron transport chain"/>
    <property type="evidence" value="ECO:0007669"/>
    <property type="project" value="InterPro"/>
</dbReference>
<dbReference type="InterPro" id="IPR036280">
    <property type="entry name" value="Multihaem_cyt_sf"/>
</dbReference>
<gene>
    <name evidence="13" type="primary">nrfH</name>
    <name evidence="15" type="ORF">DW782_19080</name>
    <name evidence="13" type="ORF">ERS852429_04002</name>
    <name evidence="14" type="ORF">GKD68_16535</name>
</gene>
<reference evidence="13 16" key="1">
    <citation type="submission" date="2015-09" db="EMBL/GenBank/DDBJ databases">
        <authorList>
            <consortium name="Pathogen Informatics"/>
        </authorList>
    </citation>
    <scope>NUCLEOTIDE SEQUENCE [LARGE SCALE GENOMIC DNA]</scope>
    <source>
        <strain evidence="13 16">2789STDY5608872</strain>
    </source>
</reference>
<evidence type="ECO:0000313" key="17">
    <source>
        <dbReference type="Proteomes" id="UP000284660"/>
    </source>
</evidence>
<comment type="similarity">
    <text evidence="2">Belongs to the NapC/NirT/NrfH family.</text>
</comment>
<dbReference type="RefSeq" id="WP_008781009.1">
    <property type="nucleotide sequence ID" value="NZ_BAABYH010000001.1"/>
</dbReference>
<evidence type="ECO:0000313" key="16">
    <source>
        <dbReference type="Proteomes" id="UP000095591"/>
    </source>
</evidence>
<feature type="domain" description="NapC/NirT cytochrome c N-terminal" evidence="12">
    <location>
        <begin position="14"/>
        <end position="165"/>
    </location>
</feature>
<evidence type="ECO:0000313" key="14">
    <source>
        <dbReference type="EMBL" id="MRZ56316.1"/>
    </source>
</evidence>
<evidence type="ECO:0000256" key="8">
    <source>
        <dbReference type="ARBA" id="ARBA00022982"/>
    </source>
</evidence>
<evidence type="ECO:0000256" key="3">
    <source>
        <dbReference type="ARBA" id="ARBA00022448"/>
    </source>
</evidence>
<dbReference type="GO" id="GO:0046872">
    <property type="term" value="F:metal ion binding"/>
    <property type="evidence" value="ECO:0007669"/>
    <property type="project" value="UniProtKB-KW"/>
</dbReference>
<keyword evidence="8" id="KW-0249">Electron transport</keyword>
<proteinExistence type="inferred from homology"/>
<dbReference type="Proteomes" id="UP000284660">
    <property type="component" value="Unassembled WGS sequence"/>
</dbReference>